<dbReference type="AlphaFoldDB" id="A0A0D2DWW1"/>
<reference evidence="2 3" key="1">
    <citation type="submission" date="2015-01" db="EMBL/GenBank/DDBJ databases">
        <title>The Genome Sequence of Capronia semiimmersa CBS27337.</title>
        <authorList>
            <consortium name="The Broad Institute Genomics Platform"/>
            <person name="Cuomo C."/>
            <person name="de Hoog S."/>
            <person name="Gorbushina A."/>
            <person name="Stielow B."/>
            <person name="Teixiera M."/>
            <person name="Abouelleil A."/>
            <person name="Chapman S.B."/>
            <person name="Priest M."/>
            <person name="Young S.K."/>
            <person name="Wortman J."/>
            <person name="Nusbaum C."/>
            <person name="Birren B."/>
        </authorList>
    </citation>
    <scope>NUCLEOTIDE SEQUENCE [LARGE SCALE GENOMIC DNA]</scope>
    <source>
        <strain evidence="2 3">CBS 27337</strain>
    </source>
</reference>
<feature type="domain" description="RWD" evidence="1">
    <location>
        <begin position="15"/>
        <end position="112"/>
    </location>
</feature>
<dbReference type="InterPro" id="IPR006575">
    <property type="entry name" value="RWD_dom"/>
</dbReference>
<sequence length="276" mass="30254">MAHPDTSENSTRLEDELALLDAMYPGLVSFDSKSRDLKYTSPNSSSATLVLRLQDQYPAGTDKPQIMSASDGSRNDIRNKVQQAFETIGLDEQGSEILDILINRFEEVTAETAPANSAATSDGQHEEIEHKGIKADANFTLPCKTVIIWLHHLLATSKRKIAVNPSLNAKVLSSNGYSPLDISGITKPGYPGIMIFSGRSDLVDAHVGELKALNWQAFQIRYDSAEGSQQLNRAPDEWQFSCCKGKIVEVETMAEVVQSIVNEEAKSIFLQAIGLK</sequence>
<evidence type="ECO:0000313" key="2">
    <source>
        <dbReference type="EMBL" id="KIW66597.1"/>
    </source>
</evidence>
<keyword evidence="3" id="KW-1185">Reference proteome</keyword>
<evidence type="ECO:0000313" key="3">
    <source>
        <dbReference type="Proteomes" id="UP000054266"/>
    </source>
</evidence>
<dbReference type="PANTHER" id="PTHR15955">
    <property type="entry name" value="RWD DOMAIN CONTAINING PROTEIN 2"/>
    <property type="match status" value="1"/>
</dbReference>
<dbReference type="PROSITE" id="PS50908">
    <property type="entry name" value="RWD"/>
    <property type="match status" value="1"/>
</dbReference>
<dbReference type="Proteomes" id="UP000054266">
    <property type="component" value="Unassembled WGS sequence"/>
</dbReference>
<gene>
    <name evidence="2" type="ORF">PV04_05915</name>
</gene>
<name>A0A0D2DWW1_9EURO</name>
<accession>A0A0D2DWW1</accession>
<dbReference type="PANTHER" id="PTHR15955:SF8">
    <property type="entry name" value="RWD DOMAIN-CONTAINING PROTEIN 2B-RELATED"/>
    <property type="match status" value="1"/>
</dbReference>
<dbReference type="HOGENOM" id="CLU_046295_2_1_1"/>
<proteinExistence type="predicted"/>
<dbReference type="STRING" id="5601.A0A0D2DWW1"/>
<organism evidence="2 3">
    <name type="scientific">Phialophora macrospora</name>
    <dbReference type="NCBI Taxonomy" id="1851006"/>
    <lineage>
        <taxon>Eukaryota</taxon>
        <taxon>Fungi</taxon>
        <taxon>Dikarya</taxon>
        <taxon>Ascomycota</taxon>
        <taxon>Pezizomycotina</taxon>
        <taxon>Eurotiomycetes</taxon>
        <taxon>Chaetothyriomycetidae</taxon>
        <taxon>Chaetothyriales</taxon>
        <taxon>Herpotrichiellaceae</taxon>
        <taxon>Phialophora</taxon>
    </lineage>
</organism>
<protein>
    <recommendedName>
        <fullName evidence="1">RWD domain-containing protein</fullName>
    </recommendedName>
</protein>
<evidence type="ECO:0000259" key="1">
    <source>
        <dbReference type="PROSITE" id="PS50908"/>
    </source>
</evidence>
<dbReference type="InterPro" id="IPR017359">
    <property type="entry name" value="Phi-like"/>
</dbReference>
<dbReference type="EMBL" id="KN846959">
    <property type="protein sequence ID" value="KIW66597.1"/>
    <property type="molecule type" value="Genomic_DNA"/>
</dbReference>